<evidence type="ECO:0000313" key="2">
    <source>
        <dbReference type="EMBL" id="EKS37402.1"/>
    </source>
</evidence>
<name>K8P4B5_9BRAD</name>
<dbReference type="HOGENOM" id="CLU_1060218_0_0_5"/>
<feature type="region of interest" description="Disordered" evidence="1">
    <location>
        <begin position="1"/>
        <end position="32"/>
    </location>
</feature>
<dbReference type="eggNOG" id="ENOG5032ISA">
    <property type="taxonomic scope" value="Bacteria"/>
</dbReference>
<comment type="caution">
    <text evidence="2">The sequence shown here is derived from an EMBL/GenBank/DDBJ whole genome shotgun (WGS) entry which is preliminary data.</text>
</comment>
<dbReference type="AlphaFoldDB" id="K8P4B5"/>
<dbReference type="Proteomes" id="UP000001096">
    <property type="component" value="Unassembled WGS sequence"/>
</dbReference>
<proteinExistence type="predicted"/>
<organism evidence="2 3">
    <name type="scientific">Afipia broomeae ATCC 49717</name>
    <dbReference type="NCBI Taxonomy" id="883078"/>
    <lineage>
        <taxon>Bacteria</taxon>
        <taxon>Pseudomonadati</taxon>
        <taxon>Pseudomonadota</taxon>
        <taxon>Alphaproteobacteria</taxon>
        <taxon>Hyphomicrobiales</taxon>
        <taxon>Nitrobacteraceae</taxon>
        <taxon>Afipia</taxon>
    </lineage>
</organism>
<accession>K8P4B5</accession>
<gene>
    <name evidence="2" type="ORF">HMPREF9695_03820</name>
</gene>
<evidence type="ECO:0000256" key="1">
    <source>
        <dbReference type="SAM" id="MobiDB-lite"/>
    </source>
</evidence>
<reference evidence="2 3" key="1">
    <citation type="submission" date="2012-04" db="EMBL/GenBank/DDBJ databases">
        <title>The Genome Sequence of Afipia broomeae ATCC 49717.</title>
        <authorList>
            <consortium name="The Broad Institute Genome Sequencing Platform"/>
            <person name="Earl A."/>
            <person name="Ward D."/>
            <person name="Feldgarden M."/>
            <person name="Gevers D."/>
            <person name="Huys G."/>
            <person name="Walker B."/>
            <person name="Young S.K."/>
            <person name="Zeng Q."/>
            <person name="Gargeya S."/>
            <person name="Fitzgerald M."/>
            <person name="Haas B."/>
            <person name="Abouelleil A."/>
            <person name="Alvarado L."/>
            <person name="Arachchi H.M."/>
            <person name="Berlin A."/>
            <person name="Chapman S.B."/>
            <person name="Goldberg J."/>
            <person name="Griggs A."/>
            <person name="Gujja S."/>
            <person name="Hansen M."/>
            <person name="Howarth C."/>
            <person name="Imamovic A."/>
            <person name="Larimer J."/>
            <person name="McCowen C."/>
            <person name="Montmayeur A."/>
            <person name="Murphy C."/>
            <person name="Neiman D."/>
            <person name="Pearson M."/>
            <person name="Priest M."/>
            <person name="Roberts A."/>
            <person name="Saif S."/>
            <person name="Shea T."/>
            <person name="Sisk P."/>
            <person name="Sykes S."/>
            <person name="Wortman J."/>
            <person name="Nusbaum C."/>
            <person name="Birren B."/>
        </authorList>
    </citation>
    <scope>NUCLEOTIDE SEQUENCE [LARGE SCALE GENOMIC DNA]</scope>
    <source>
        <strain evidence="2 3">ATCC 49717</strain>
    </source>
</reference>
<keyword evidence="3" id="KW-1185">Reference proteome</keyword>
<feature type="compositionally biased region" description="Basic residues" evidence="1">
    <location>
        <begin position="18"/>
        <end position="28"/>
    </location>
</feature>
<protein>
    <submittedName>
        <fullName evidence="2">Uncharacterized protein</fullName>
    </submittedName>
</protein>
<dbReference type="EMBL" id="AGWX01000004">
    <property type="protein sequence ID" value="EKS37402.1"/>
    <property type="molecule type" value="Genomic_DNA"/>
</dbReference>
<evidence type="ECO:0000313" key="3">
    <source>
        <dbReference type="Proteomes" id="UP000001096"/>
    </source>
</evidence>
<feature type="region of interest" description="Disordered" evidence="1">
    <location>
        <begin position="55"/>
        <end position="85"/>
    </location>
</feature>
<sequence>MVGADSQLSRPDLVTSRARYRPTAKRVRSKSDCDGGNYLKWTSDIKGLQGGFSMSESGGTTVVDPPPSTSPSRFGARPPDRGAGTSQVFRASTFAPRRTFAVTSLPGTISLLVGRQIMLVITTGGALIALVVGDGMKRIPVIASTTTVLLGGLRCNIRRLPAGSERSLPCSRPNLWFIVARDILAENYLENPLLFAGATLVVLPLVPNCPWAPTLRSILMRLGCRHTNHSCQRAGLDFLSRHWFQASFRVQRYPASGFTSFC</sequence>